<comment type="caution">
    <text evidence="1">The sequence shown here is derived from an EMBL/GenBank/DDBJ whole genome shotgun (WGS) entry which is preliminary data.</text>
</comment>
<gene>
    <name evidence="1" type="ORF">KVH32_26375</name>
</gene>
<proteinExistence type="predicted"/>
<dbReference type="RefSeq" id="WP_158690855.1">
    <property type="nucleotide sequence ID" value="NZ_JAHSSQ010000009.1"/>
</dbReference>
<dbReference type="Proteomes" id="UP000758701">
    <property type="component" value="Unassembled WGS sequence"/>
</dbReference>
<dbReference type="EMBL" id="JAHSTP010000012">
    <property type="protein sequence ID" value="MBZ6154659.1"/>
    <property type="molecule type" value="Genomic_DNA"/>
</dbReference>
<evidence type="ECO:0000313" key="2">
    <source>
        <dbReference type="Proteomes" id="UP000758701"/>
    </source>
</evidence>
<name>A0ABS7W9N1_STROV</name>
<evidence type="ECO:0000313" key="1">
    <source>
        <dbReference type="EMBL" id="MBZ6154659.1"/>
    </source>
</evidence>
<protein>
    <submittedName>
        <fullName evidence="1">Uncharacterized protein</fullName>
    </submittedName>
</protein>
<accession>A0ABS7W9N1</accession>
<organism evidence="1 2">
    <name type="scientific">Streptomyces olivaceus</name>
    <dbReference type="NCBI Taxonomy" id="47716"/>
    <lineage>
        <taxon>Bacteria</taxon>
        <taxon>Bacillati</taxon>
        <taxon>Actinomycetota</taxon>
        <taxon>Actinomycetes</taxon>
        <taxon>Kitasatosporales</taxon>
        <taxon>Streptomycetaceae</taxon>
        <taxon>Streptomyces</taxon>
    </lineage>
</organism>
<reference evidence="1 2" key="1">
    <citation type="submission" date="2021-06" db="EMBL/GenBank/DDBJ databases">
        <title>Ecological speciation of a Streptomyces species isolated from different habitats and geographic origins.</title>
        <authorList>
            <person name="Wang J."/>
        </authorList>
    </citation>
    <scope>NUCLEOTIDE SEQUENCE [LARGE SCALE GENOMIC DNA]</scope>
    <source>
        <strain evidence="1 2">FXJ8.012</strain>
    </source>
</reference>
<keyword evidence="2" id="KW-1185">Reference proteome</keyword>
<sequence length="50" mass="5578">MEQYDGASVGLHASIVNGFGKNFETFEITHTLTRRSSLQFKPHLMNPQAA</sequence>